<evidence type="ECO:0000259" key="6">
    <source>
        <dbReference type="Pfam" id="PF00460"/>
    </source>
</evidence>
<feature type="domain" description="Flagellar hook protein FlgE/F/G-like D1" evidence="9">
    <location>
        <begin position="99"/>
        <end position="160"/>
    </location>
</feature>
<dbReference type="EMBL" id="CP062796">
    <property type="protein sequence ID" value="QUL98602.1"/>
    <property type="molecule type" value="Genomic_DNA"/>
</dbReference>
<comment type="function">
    <text evidence="5">A flexible structure which links the flagellar filament to the drive apparatus in the basal body.</text>
</comment>
<dbReference type="Pfam" id="PF06429">
    <property type="entry name" value="Flg_bbr_C"/>
    <property type="match status" value="1"/>
</dbReference>
<dbReference type="SUPFAM" id="SSF117143">
    <property type="entry name" value="Flagellar hook protein flgE"/>
    <property type="match status" value="1"/>
</dbReference>
<reference evidence="10" key="2">
    <citation type="journal article" date="2023" name="Biology">
        <title>Prokaryotic Life Associated with Coal-Fire Gas Vents Revealed by Metagenomics.</title>
        <authorList>
            <person name="Kadnikov V.V."/>
            <person name="Mardanov A.V."/>
            <person name="Beletsky A.V."/>
            <person name="Karnachuk O.V."/>
            <person name="Ravin N.V."/>
        </authorList>
    </citation>
    <scope>NUCLEOTIDE SEQUENCE</scope>
    <source>
        <strain evidence="10">Bu02</strain>
    </source>
</reference>
<evidence type="ECO:0000256" key="4">
    <source>
        <dbReference type="ARBA" id="ARBA00023143"/>
    </source>
</evidence>
<dbReference type="Pfam" id="PF00460">
    <property type="entry name" value="Flg_bb_rod"/>
    <property type="match status" value="1"/>
</dbReference>
<dbReference type="InterPro" id="IPR010930">
    <property type="entry name" value="Flg_bb/hook_C_dom"/>
</dbReference>
<feature type="domain" description="Flagellar hook protein FlgE D2" evidence="8">
    <location>
        <begin position="192"/>
        <end position="299"/>
    </location>
</feature>
<dbReference type="InterPro" id="IPR001444">
    <property type="entry name" value="Flag_bb_rod_N"/>
</dbReference>
<feature type="domain" description="Flagellar basal body rod protein N-terminal" evidence="6">
    <location>
        <begin position="7"/>
        <end position="35"/>
    </location>
</feature>
<sequence length="420" mass="43916">MMRSLFSAVSGLRAHQTRMDVIGNNIANVNTPGYKSSRVTFQEVFSQTLRGASSPTGTNMQERGGTNPLQVGLGVTIASIDTIQTPGNLQPTSRLTDVAIEGNGFFVVSDGGRQAYTRVGNFTVDGDGVLVDYEGRKVLGWSADSAGTLPADRSERNLGPITIAVGSNMPASATKNVSWIKNLDAEAAVGTVKTTTATVYDSLGATHVVTIEFRKTAMNEWSWTATAVTGAASPPSPPDNYGNGILQFDSSGALSSTAGSTQVSFNPTTGAAPVAIDMDFDSVTQVAGPTTIETGVVDGWPTGTLESFTFDSTGTISGFYSNGMNRVLGQIALANFPNPGGLQKAGKSLFVESNNSGDPDIGVAGTSGRGTIAPSSLEMSNVDLAEEFTQMIITQRGFQANSRIITVSDELLQELVNLKR</sequence>
<dbReference type="GO" id="GO:0005829">
    <property type="term" value="C:cytosol"/>
    <property type="evidence" value="ECO:0007669"/>
    <property type="project" value="TreeGrafter"/>
</dbReference>
<evidence type="ECO:0000259" key="8">
    <source>
        <dbReference type="Pfam" id="PF07559"/>
    </source>
</evidence>
<dbReference type="PANTHER" id="PTHR30435">
    <property type="entry name" value="FLAGELLAR PROTEIN"/>
    <property type="match status" value="1"/>
</dbReference>
<comment type="subcellular location">
    <subcellularLocation>
        <location evidence="1 5">Bacterial flagellum basal body</location>
    </subcellularLocation>
</comment>
<evidence type="ECO:0000256" key="3">
    <source>
        <dbReference type="ARBA" id="ARBA00019015"/>
    </source>
</evidence>
<organism evidence="10">
    <name type="scientific">Candidatus Fermentithermobacillus carboniphilus</name>
    <dbReference type="NCBI Taxonomy" id="3085328"/>
    <lineage>
        <taxon>Bacteria</taxon>
        <taxon>Bacillati</taxon>
        <taxon>Bacillota</taxon>
        <taxon>Candidatus Fermentithermobacillia</taxon>
        <taxon>Candidatus Fermentithermobacillales</taxon>
        <taxon>Candidatus Fermentithermobacillaceae</taxon>
        <taxon>Candidatus Fermentithermobacillus</taxon>
    </lineage>
</organism>
<dbReference type="NCBIfam" id="TIGR03506">
    <property type="entry name" value="FlgEFG_subfam"/>
    <property type="match status" value="1"/>
</dbReference>
<gene>
    <name evidence="10" type="ORF">IMF26_00420</name>
</gene>
<evidence type="ECO:0000256" key="1">
    <source>
        <dbReference type="ARBA" id="ARBA00004117"/>
    </source>
</evidence>
<dbReference type="Pfam" id="PF07559">
    <property type="entry name" value="FlgE_D2"/>
    <property type="match status" value="1"/>
</dbReference>
<accession>A0AAT9LEF7</accession>
<keyword evidence="10" id="KW-0966">Cell projection</keyword>
<evidence type="ECO:0000313" key="10">
    <source>
        <dbReference type="EMBL" id="QUL98602.1"/>
    </source>
</evidence>
<feature type="domain" description="Flagellar basal-body/hook protein C-terminal" evidence="7">
    <location>
        <begin position="375"/>
        <end position="418"/>
    </location>
</feature>
<evidence type="ECO:0000259" key="9">
    <source>
        <dbReference type="Pfam" id="PF22692"/>
    </source>
</evidence>
<dbReference type="Gene3D" id="2.60.98.20">
    <property type="entry name" value="Flagellar hook protein FlgE"/>
    <property type="match status" value="1"/>
</dbReference>
<dbReference type="KEGG" id="fcz:IMF26_00420"/>
<keyword evidence="10" id="KW-0969">Cilium</keyword>
<comment type="similarity">
    <text evidence="2 5">Belongs to the flagella basal body rod proteins family.</text>
</comment>
<name>A0AAT9LEF7_9FIRM</name>
<proteinExistence type="inferred from homology"/>
<keyword evidence="4 5" id="KW-0975">Bacterial flagellum</keyword>
<dbReference type="AlphaFoldDB" id="A0AAT9LEF7"/>
<dbReference type="PANTHER" id="PTHR30435:SF1">
    <property type="entry name" value="FLAGELLAR HOOK PROTEIN FLGE"/>
    <property type="match status" value="1"/>
</dbReference>
<dbReference type="InterPro" id="IPR011491">
    <property type="entry name" value="FlgE_D2"/>
</dbReference>
<dbReference type="InterPro" id="IPR053967">
    <property type="entry name" value="LlgE_F_G-like_D1"/>
</dbReference>
<dbReference type="GO" id="GO:0071978">
    <property type="term" value="P:bacterial-type flagellum-dependent swarming motility"/>
    <property type="evidence" value="ECO:0007669"/>
    <property type="project" value="TreeGrafter"/>
</dbReference>
<dbReference type="InterPro" id="IPR037925">
    <property type="entry name" value="FlgE/F/G-like"/>
</dbReference>
<keyword evidence="10" id="KW-0282">Flagellum</keyword>
<dbReference type="GO" id="GO:0009424">
    <property type="term" value="C:bacterial-type flagellum hook"/>
    <property type="evidence" value="ECO:0007669"/>
    <property type="project" value="TreeGrafter"/>
</dbReference>
<dbReference type="InterPro" id="IPR020013">
    <property type="entry name" value="Flagellar_FlgE/F/G"/>
</dbReference>
<protein>
    <recommendedName>
        <fullName evidence="3 5">Flagellar hook protein FlgE</fullName>
    </recommendedName>
</protein>
<dbReference type="Pfam" id="PF22692">
    <property type="entry name" value="LlgE_F_G_D1"/>
    <property type="match status" value="1"/>
</dbReference>
<evidence type="ECO:0000259" key="7">
    <source>
        <dbReference type="Pfam" id="PF06429"/>
    </source>
</evidence>
<evidence type="ECO:0000256" key="5">
    <source>
        <dbReference type="RuleBase" id="RU362116"/>
    </source>
</evidence>
<evidence type="ECO:0000256" key="2">
    <source>
        <dbReference type="ARBA" id="ARBA00009677"/>
    </source>
</evidence>
<dbReference type="InterPro" id="IPR037058">
    <property type="entry name" value="Falgellar_hook_FlgE_sf"/>
</dbReference>
<reference evidence="10" key="1">
    <citation type="submission" date="2020-10" db="EMBL/GenBank/DDBJ databases">
        <authorList>
            <person name="Kadnikov V."/>
            <person name="Beletsky A.V."/>
            <person name="Mardanov A.V."/>
            <person name="Karnachuk O.V."/>
            <person name="Ravin N.V."/>
        </authorList>
    </citation>
    <scope>NUCLEOTIDE SEQUENCE</scope>
    <source>
        <strain evidence="10">Bu02</strain>
    </source>
</reference>
<dbReference type="GO" id="GO:0009425">
    <property type="term" value="C:bacterial-type flagellum basal body"/>
    <property type="evidence" value="ECO:0007669"/>
    <property type="project" value="UniProtKB-SubCell"/>
</dbReference>